<proteinExistence type="predicted"/>
<evidence type="ECO:0000313" key="3">
    <source>
        <dbReference type="Proteomes" id="UP001155882"/>
    </source>
</evidence>
<evidence type="ECO:0000313" key="2">
    <source>
        <dbReference type="EMBL" id="MBW3119012.1"/>
    </source>
</evidence>
<name>A0AAE3CYB6_PRORE</name>
<reference evidence="2" key="1">
    <citation type="submission" date="2021-07" db="EMBL/GenBank/DDBJ databases">
        <authorList>
            <person name="Stanton E."/>
        </authorList>
    </citation>
    <scope>NUCLEOTIDE SEQUENCE</scope>
    <source>
        <strain evidence="2">2021EL-01139</strain>
    </source>
</reference>
<comment type="caution">
    <text evidence="2">The sequence shown here is derived from an EMBL/GenBank/DDBJ whole genome shotgun (WGS) entry which is preliminary data.</text>
</comment>
<accession>A0AAE3CYB6</accession>
<gene>
    <name evidence="2" type="ORF">KYI77_21510</name>
</gene>
<organism evidence="2 3">
    <name type="scientific">Providencia rettgeri</name>
    <dbReference type="NCBI Taxonomy" id="587"/>
    <lineage>
        <taxon>Bacteria</taxon>
        <taxon>Pseudomonadati</taxon>
        <taxon>Pseudomonadota</taxon>
        <taxon>Gammaproteobacteria</taxon>
        <taxon>Enterobacterales</taxon>
        <taxon>Morganellaceae</taxon>
        <taxon>Providencia</taxon>
    </lineage>
</organism>
<evidence type="ECO:0000256" key="1">
    <source>
        <dbReference type="SAM" id="Coils"/>
    </source>
</evidence>
<keyword evidence="1" id="KW-0175">Coiled coil</keyword>
<sequence>MQGCKQEIDMNIEQLQEENEKLKQAIVSIYTNTEEITLNGEDGYYAVKQSVIDDVIDLTED</sequence>
<dbReference type="EMBL" id="JAHWLI010000143">
    <property type="protein sequence ID" value="MBW3119012.1"/>
    <property type="molecule type" value="Genomic_DNA"/>
</dbReference>
<feature type="coiled-coil region" evidence="1">
    <location>
        <begin position="1"/>
        <end position="32"/>
    </location>
</feature>
<dbReference type="AlphaFoldDB" id="A0AAE3CYB6"/>
<protein>
    <submittedName>
        <fullName evidence="2">Hook protein</fullName>
    </submittedName>
</protein>
<dbReference type="Proteomes" id="UP001155882">
    <property type="component" value="Unassembled WGS sequence"/>
</dbReference>